<proteinExistence type="predicted"/>
<keyword evidence="2" id="KW-0812">Transmembrane</keyword>
<dbReference type="PaxDb" id="8022-A0A060YDG8"/>
<dbReference type="EMBL" id="FR910064">
    <property type="protein sequence ID" value="CDQ89998.1"/>
    <property type="molecule type" value="Genomic_DNA"/>
</dbReference>
<dbReference type="GO" id="GO:0016020">
    <property type="term" value="C:membrane"/>
    <property type="evidence" value="ECO:0007669"/>
    <property type="project" value="UniProtKB-SubCell"/>
</dbReference>
<keyword evidence="3" id="KW-1133">Transmembrane helix</keyword>
<dbReference type="STRING" id="8022.A0A060YDG8"/>
<accession>A0A060YDG8</accession>
<evidence type="ECO:0000256" key="4">
    <source>
        <dbReference type="ARBA" id="ARBA00023136"/>
    </source>
</evidence>
<reference evidence="6" key="1">
    <citation type="journal article" date="2014" name="Nat. Commun.">
        <title>The rainbow trout genome provides novel insights into evolution after whole-genome duplication in vertebrates.</title>
        <authorList>
            <person name="Berthelot C."/>
            <person name="Brunet F."/>
            <person name="Chalopin D."/>
            <person name="Juanchich A."/>
            <person name="Bernard M."/>
            <person name="Noel B."/>
            <person name="Bento P."/>
            <person name="Da Silva C."/>
            <person name="Labadie K."/>
            <person name="Alberti A."/>
            <person name="Aury J.M."/>
            <person name="Louis A."/>
            <person name="Dehais P."/>
            <person name="Bardou P."/>
            <person name="Montfort J."/>
            <person name="Klopp C."/>
            <person name="Cabau C."/>
            <person name="Gaspin C."/>
            <person name="Thorgaard G.H."/>
            <person name="Boussaha M."/>
            <person name="Quillet E."/>
            <person name="Guyomard R."/>
            <person name="Galiana D."/>
            <person name="Bobe J."/>
            <person name="Volff J.N."/>
            <person name="Genet C."/>
            <person name="Wincker P."/>
            <person name="Jaillon O."/>
            <person name="Roest Crollius H."/>
            <person name="Guiguen Y."/>
        </authorList>
    </citation>
    <scope>NUCLEOTIDE SEQUENCE [LARGE SCALE GENOMIC DNA]</scope>
</reference>
<name>A0A060YDG8_ONCMY</name>
<evidence type="ECO:0000256" key="3">
    <source>
        <dbReference type="ARBA" id="ARBA00022989"/>
    </source>
</evidence>
<dbReference type="InterPro" id="IPR001828">
    <property type="entry name" value="ANF_lig-bd_rcpt"/>
</dbReference>
<dbReference type="Pfam" id="PF01094">
    <property type="entry name" value="ANF_receptor"/>
    <property type="match status" value="1"/>
</dbReference>
<evidence type="ECO:0000259" key="5">
    <source>
        <dbReference type="Pfam" id="PF01094"/>
    </source>
</evidence>
<feature type="domain" description="Receptor ligand binding region" evidence="5">
    <location>
        <begin position="1"/>
        <end position="74"/>
    </location>
</feature>
<protein>
    <recommendedName>
        <fullName evidence="5">Receptor ligand binding region domain-containing protein</fullName>
    </recommendedName>
</protein>
<dbReference type="Gene3D" id="3.40.50.2300">
    <property type="match status" value="2"/>
</dbReference>
<dbReference type="SUPFAM" id="SSF53822">
    <property type="entry name" value="Periplasmic binding protein-like I"/>
    <property type="match status" value="1"/>
</dbReference>
<dbReference type="Proteomes" id="UP000193380">
    <property type="component" value="Unassembled WGS sequence"/>
</dbReference>
<organism evidence="6 7">
    <name type="scientific">Oncorhynchus mykiss</name>
    <name type="common">Rainbow trout</name>
    <name type="synonym">Salmo gairdneri</name>
    <dbReference type="NCBI Taxonomy" id="8022"/>
    <lineage>
        <taxon>Eukaryota</taxon>
        <taxon>Metazoa</taxon>
        <taxon>Chordata</taxon>
        <taxon>Craniata</taxon>
        <taxon>Vertebrata</taxon>
        <taxon>Euteleostomi</taxon>
        <taxon>Actinopterygii</taxon>
        <taxon>Neopterygii</taxon>
        <taxon>Teleostei</taxon>
        <taxon>Protacanthopterygii</taxon>
        <taxon>Salmoniformes</taxon>
        <taxon>Salmonidae</taxon>
        <taxon>Salmoninae</taxon>
        <taxon>Oncorhynchus</taxon>
    </lineage>
</organism>
<gene>
    <name evidence="6" type="ORF">GSONMT00001666001</name>
</gene>
<dbReference type="AlphaFoldDB" id="A0A060YDG8"/>
<sequence>MAEAFRNLRRQKIDISRRGNAGDCLANPAAPWNQGIDMERTLKQVRIQGLTGNIQFDHYGRRVNYTMDVFELKSNGPQRIGYWNDIDKLVLVQNEVLLSNDSTNLENRTVVVTTIMMAMANVTSATSSSLQPLMRKPLLRH</sequence>
<keyword evidence="4" id="KW-0472">Membrane</keyword>
<dbReference type="InterPro" id="IPR028082">
    <property type="entry name" value="Peripla_BP_I"/>
</dbReference>
<evidence type="ECO:0000256" key="1">
    <source>
        <dbReference type="ARBA" id="ARBA00004370"/>
    </source>
</evidence>
<evidence type="ECO:0000313" key="7">
    <source>
        <dbReference type="Proteomes" id="UP000193380"/>
    </source>
</evidence>
<reference evidence="6" key="2">
    <citation type="submission" date="2014-03" db="EMBL/GenBank/DDBJ databases">
        <authorList>
            <person name="Genoscope - CEA"/>
        </authorList>
    </citation>
    <scope>NUCLEOTIDE SEQUENCE</scope>
</reference>
<comment type="subcellular location">
    <subcellularLocation>
        <location evidence="1">Membrane</location>
    </subcellularLocation>
</comment>
<evidence type="ECO:0000313" key="6">
    <source>
        <dbReference type="EMBL" id="CDQ89998.1"/>
    </source>
</evidence>
<evidence type="ECO:0000256" key="2">
    <source>
        <dbReference type="ARBA" id="ARBA00022692"/>
    </source>
</evidence>